<feature type="region of interest" description="Disordered" evidence="1">
    <location>
        <begin position="1"/>
        <end position="30"/>
    </location>
</feature>
<feature type="compositionally biased region" description="Polar residues" evidence="1">
    <location>
        <begin position="16"/>
        <end position="30"/>
    </location>
</feature>
<organism evidence="2 3">
    <name type="scientific">Falsihalocynthiibacter arcticus</name>
    <dbReference type="NCBI Taxonomy" id="1579316"/>
    <lineage>
        <taxon>Bacteria</taxon>
        <taxon>Pseudomonadati</taxon>
        <taxon>Pseudomonadota</taxon>
        <taxon>Alphaproteobacteria</taxon>
        <taxon>Rhodobacterales</taxon>
        <taxon>Roseobacteraceae</taxon>
        <taxon>Falsihalocynthiibacter</taxon>
    </lineage>
</organism>
<dbReference type="KEGG" id="hat:RC74_16040"/>
<evidence type="ECO:0000313" key="3">
    <source>
        <dbReference type="Proteomes" id="UP000070371"/>
    </source>
</evidence>
<dbReference type="RefSeq" id="WP_039000124.1">
    <property type="nucleotide sequence ID" value="NZ_CP014327.1"/>
</dbReference>
<name>A0A126V347_9RHOB</name>
<evidence type="ECO:0000256" key="1">
    <source>
        <dbReference type="SAM" id="MobiDB-lite"/>
    </source>
</evidence>
<evidence type="ECO:0000313" key="2">
    <source>
        <dbReference type="EMBL" id="AML52577.1"/>
    </source>
</evidence>
<gene>
    <name evidence="2" type="ORF">RC74_16040</name>
</gene>
<sequence length="161" mass="18298">MQHQLEHFSVVPATKDPQNQAASPHQKTSKVNADLAFNKKRQVPKLEETLSSVSVNWYSIEDLGPRIQQSTIRKLVKLAVEAGKKTVTIENIAIYNPYDVNSAAKVLSAKKEVVFTVGKSVKRLLHTRLVNRLFLDGDRFGVRFYLNEEHPTDYSHLPCER</sequence>
<dbReference type="EMBL" id="CP014327">
    <property type="protein sequence ID" value="AML52577.1"/>
    <property type="molecule type" value="Genomic_DNA"/>
</dbReference>
<dbReference type="Proteomes" id="UP000070371">
    <property type="component" value="Chromosome"/>
</dbReference>
<keyword evidence="3" id="KW-1185">Reference proteome</keyword>
<reference evidence="2" key="1">
    <citation type="submission" date="2016-02" db="EMBL/GenBank/DDBJ databases">
        <title>Complete genome sequence of Halocynthiibacter arcticus PAMC 20958t from arctic marine sediment.</title>
        <authorList>
            <person name="Lee Y.M."/>
            <person name="Baek K."/>
            <person name="Lee H.K."/>
            <person name="Shin S.C."/>
        </authorList>
    </citation>
    <scope>NUCLEOTIDE SEQUENCE [LARGE SCALE GENOMIC DNA]</scope>
    <source>
        <strain evidence="2">PAMC 20958</strain>
    </source>
</reference>
<accession>A0A126V347</accession>
<proteinExistence type="predicted"/>
<dbReference type="AlphaFoldDB" id="A0A126V347"/>
<protein>
    <submittedName>
        <fullName evidence="2">Uncharacterized protein</fullName>
    </submittedName>
</protein>